<dbReference type="OrthoDB" id="3339358at2759"/>
<organism evidence="1 2">
    <name type="scientific">Naegleria fowleri</name>
    <name type="common">Brain eating amoeba</name>
    <dbReference type="NCBI Taxonomy" id="5763"/>
    <lineage>
        <taxon>Eukaryota</taxon>
        <taxon>Discoba</taxon>
        <taxon>Heterolobosea</taxon>
        <taxon>Tetramitia</taxon>
        <taxon>Eutetramitia</taxon>
        <taxon>Vahlkampfiidae</taxon>
        <taxon>Naegleria</taxon>
    </lineage>
</organism>
<dbReference type="RefSeq" id="XP_044567649.1">
    <property type="nucleotide sequence ID" value="XM_044701265.1"/>
</dbReference>
<reference evidence="1 2" key="1">
    <citation type="journal article" date="2019" name="Sci. Rep.">
        <title>Nanopore sequencing improves the draft genome of the human pathogenic amoeba Naegleria fowleri.</title>
        <authorList>
            <person name="Liechti N."/>
            <person name="Schurch N."/>
            <person name="Bruggmann R."/>
            <person name="Wittwer M."/>
        </authorList>
    </citation>
    <scope>NUCLEOTIDE SEQUENCE [LARGE SCALE GENOMIC DNA]</scope>
    <source>
        <strain evidence="1 2">ATCC 30894</strain>
    </source>
</reference>
<evidence type="ECO:0000313" key="2">
    <source>
        <dbReference type="Proteomes" id="UP000444721"/>
    </source>
</evidence>
<dbReference type="GeneID" id="68118130"/>
<protein>
    <submittedName>
        <fullName evidence="1">Uncharacterized protein</fullName>
    </submittedName>
</protein>
<evidence type="ECO:0000313" key="1">
    <source>
        <dbReference type="EMBL" id="KAF0982936.1"/>
    </source>
</evidence>
<comment type="caution">
    <text evidence="1">The sequence shown here is derived from an EMBL/GenBank/DDBJ whole genome shotgun (WGS) entry which is preliminary data.</text>
</comment>
<dbReference type="VEuPathDB" id="AmoebaDB:FDP41_010915"/>
<dbReference type="VEuPathDB" id="AmoebaDB:NF0053380"/>
<gene>
    <name evidence="1" type="ORF">FDP41_010915</name>
</gene>
<dbReference type="EMBL" id="VFQX01000007">
    <property type="protein sequence ID" value="KAF0982936.1"/>
    <property type="molecule type" value="Genomic_DNA"/>
</dbReference>
<accession>A0A6A5C5A9</accession>
<proteinExistence type="predicted"/>
<name>A0A6A5C5A9_NAEFO</name>
<dbReference type="VEuPathDB" id="AmoebaDB:NfTy_015720"/>
<dbReference type="Proteomes" id="UP000444721">
    <property type="component" value="Unassembled WGS sequence"/>
</dbReference>
<keyword evidence="2" id="KW-1185">Reference proteome</keyword>
<dbReference type="AlphaFoldDB" id="A0A6A5C5A9"/>
<sequence length="288" mass="33747">MDDLRKQSRYSISQFIKQKGWINETLLREQVEAEEDEEEIFEFVGNQTYFDQFKRKAKLPNETIELEPFISESIPLYFSYKEFYFPLKDAPVVFKQTHHVASLLRESYYRLLKIYHGDEKRVRDKSFILLLEDDFPVCENHMKKLIQLLQISQIQYPENLCGIFMGTGGSSILINSSVLPHLSQVLRKDPTFENGRLFKNEDGSIRPLPHDVMIQSCLLGEFEDCRENPVLRNCKSIVSDRLFFRHAGEKAPTDKFLSHKGNKWQCGWRNPLTSSPSLPPVVLYQFLQ</sequence>